<evidence type="ECO:0000313" key="11">
    <source>
        <dbReference type="EMBL" id="XCH39244.1"/>
    </source>
</evidence>
<keyword evidence="3 9" id="KW-0349">Heme</keyword>
<keyword evidence="6 10" id="KW-0560">Oxidoreductase</keyword>
<sequence>MTEMLKNPTILAHAQSETDRVIGRDRRLEESDLPNLPYLQAICKEALRLHPSTPLSLPHFSFVECEVEGYRIPKNTRLLVNIWAIGRDPNVWEDPLEFKPERFLSDKGAKIDPLGNYFELIPFGAGRRICAGKLVGMVFVQYLLGTLVHSFNWRIADGEVLNMDETFGLALPKAVPLRAMVSPRLVRAAYE</sequence>
<dbReference type="EMBL" id="PP663636">
    <property type="protein sequence ID" value="XCH39244.1"/>
    <property type="molecule type" value="mRNA"/>
</dbReference>
<proteinExistence type="evidence at transcript level"/>
<feature type="binding site" description="axial binding residue" evidence="9">
    <location>
        <position position="130"/>
    </location>
    <ligand>
        <name>heme</name>
        <dbReference type="ChEBI" id="CHEBI:30413"/>
    </ligand>
    <ligandPart>
        <name>Fe</name>
        <dbReference type="ChEBI" id="CHEBI:18248"/>
    </ligandPart>
</feature>
<comment type="similarity">
    <text evidence="2 10">Belongs to the cytochrome P450 family.</text>
</comment>
<evidence type="ECO:0000256" key="10">
    <source>
        <dbReference type="RuleBase" id="RU000461"/>
    </source>
</evidence>
<keyword evidence="7 9" id="KW-0408">Iron</keyword>
<dbReference type="GO" id="GO:0020037">
    <property type="term" value="F:heme binding"/>
    <property type="evidence" value="ECO:0007669"/>
    <property type="project" value="InterPro"/>
</dbReference>
<keyword evidence="8 10" id="KW-0503">Monooxygenase</keyword>
<keyword evidence="5" id="KW-0521">NADP</keyword>
<dbReference type="InterPro" id="IPR001128">
    <property type="entry name" value="Cyt_P450"/>
</dbReference>
<dbReference type="PANTHER" id="PTHR47944">
    <property type="entry name" value="CYTOCHROME P450 98A9"/>
    <property type="match status" value="1"/>
</dbReference>
<name>A0AAU8GBZ8_SPAST</name>
<dbReference type="Pfam" id="PF00067">
    <property type="entry name" value="p450"/>
    <property type="match status" value="1"/>
</dbReference>
<evidence type="ECO:0000256" key="8">
    <source>
        <dbReference type="ARBA" id="ARBA00023033"/>
    </source>
</evidence>
<reference evidence="11" key="1">
    <citation type="journal article" date="2024" name="Int. J. Mol. Sci.">
        <title>Heat Stress and Microbial Stress Induced Defensive Phenol Accumulation in Medicinal Plant Sparganium stoloniferum.</title>
        <authorList>
            <person name="Sang M."/>
            <person name="Liu Q."/>
            <person name="Li D."/>
            <person name="Dang J."/>
            <person name="Lu C."/>
            <person name="Liu C."/>
            <person name="Wu Q."/>
        </authorList>
    </citation>
    <scope>NUCLEOTIDE SEQUENCE</scope>
</reference>
<protein>
    <submittedName>
        <fullName evidence="11">Flavonoid 3',5'-hydroxylase</fullName>
        <ecNumber evidence="11">1.14.14.81</ecNumber>
    </submittedName>
</protein>
<dbReference type="EC" id="1.14.14.81" evidence="11"/>
<evidence type="ECO:0000256" key="5">
    <source>
        <dbReference type="ARBA" id="ARBA00022857"/>
    </source>
</evidence>
<dbReference type="PROSITE" id="PS00086">
    <property type="entry name" value="CYTOCHROME_P450"/>
    <property type="match status" value="1"/>
</dbReference>
<evidence type="ECO:0000256" key="4">
    <source>
        <dbReference type="ARBA" id="ARBA00022723"/>
    </source>
</evidence>
<dbReference type="PANTHER" id="PTHR47944:SF18">
    <property type="entry name" value="FLAVONOID 3'-MONOOXYGENASE"/>
    <property type="match status" value="1"/>
</dbReference>
<evidence type="ECO:0000256" key="6">
    <source>
        <dbReference type="ARBA" id="ARBA00023002"/>
    </source>
</evidence>
<keyword evidence="4 9" id="KW-0479">Metal-binding</keyword>
<dbReference type="InterPro" id="IPR002401">
    <property type="entry name" value="Cyt_P450_E_grp-I"/>
</dbReference>
<evidence type="ECO:0000256" key="1">
    <source>
        <dbReference type="ARBA" id="ARBA00001971"/>
    </source>
</evidence>
<evidence type="ECO:0000256" key="7">
    <source>
        <dbReference type="ARBA" id="ARBA00023004"/>
    </source>
</evidence>
<gene>
    <name evidence="11" type="primary">F3'5'H</name>
</gene>
<dbReference type="Gene3D" id="1.10.630.10">
    <property type="entry name" value="Cytochrome P450"/>
    <property type="match status" value="1"/>
</dbReference>
<dbReference type="InterPro" id="IPR036396">
    <property type="entry name" value="Cyt_P450_sf"/>
</dbReference>
<dbReference type="GO" id="GO:0005506">
    <property type="term" value="F:iron ion binding"/>
    <property type="evidence" value="ECO:0007669"/>
    <property type="project" value="InterPro"/>
</dbReference>
<dbReference type="AlphaFoldDB" id="A0AAU8GBZ8"/>
<dbReference type="InterPro" id="IPR017972">
    <property type="entry name" value="Cyt_P450_CS"/>
</dbReference>
<evidence type="ECO:0000256" key="2">
    <source>
        <dbReference type="ARBA" id="ARBA00010617"/>
    </source>
</evidence>
<comment type="cofactor">
    <cofactor evidence="1 9">
        <name>heme</name>
        <dbReference type="ChEBI" id="CHEBI:30413"/>
    </cofactor>
</comment>
<dbReference type="PRINTS" id="PR00463">
    <property type="entry name" value="EP450I"/>
</dbReference>
<reference evidence="11" key="2">
    <citation type="submission" date="2024-04" db="EMBL/GenBank/DDBJ databases">
        <authorList>
            <person name="Sang M."/>
            <person name="Liu Q."/>
            <person name="Li D."/>
            <person name="Dang J."/>
            <person name="Lu C."/>
            <person name="Liu C."/>
            <person name="Wu Q."/>
        </authorList>
    </citation>
    <scope>NUCLEOTIDE SEQUENCE</scope>
</reference>
<dbReference type="GO" id="GO:0033772">
    <property type="term" value="F:flavonoid 3',5'-hydroxylase activity"/>
    <property type="evidence" value="ECO:0007669"/>
    <property type="project" value="UniProtKB-EC"/>
</dbReference>
<evidence type="ECO:0000256" key="3">
    <source>
        <dbReference type="ARBA" id="ARBA00022617"/>
    </source>
</evidence>
<organism evidence="11">
    <name type="scientific">Sparganium stoloniferum</name>
    <name type="common">Bur-reed</name>
    <dbReference type="NCBI Taxonomy" id="203643"/>
    <lineage>
        <taxon>Eukaryota</taxon>
        <taxon>Viridiplantae</taxon>
        <taxon>Streptophyta</taxon>
        <taxon>Embryophyta</taxon>
        <taxon>Tracheophyta</taxon>
        <taxon>Spermatophyta</taxon>
        <taxon>Magnoliopsida</taxon>
        <taxon>Liliopsida</taxon>
        <taxon>Poales</taxon>
        <taxon>Typhaceae</taxon>
        <taxon>Sparganium</taxon>
    </lineage>
</organism>
<dbReference type="PRINTS" id="PR00385">
    <property type="entry name" value="P450"/>
</dbReference>
<dbReference type="SUPFAM" id="SSF48264">
    <property type="entry name" value="Cytochrome P450"/>
    <property type="match status" value="1"/>
</dbReference>
<evidence type="ECO:0000256" key="9">
    <source>
        <dbReference type="PIRSR" id="PIRSR602401-1"/>
    </source>
</evidence>
<accession>A0AAU8GBZ8</accession>